<evidence type="ECO:0000256" key="4">
    <source>
        <dbReference type="RuleBase" id="RU003345"/>
    </source>
</evidence>
<dbReference type="EMBL" id="CP142149">
    <property type="protein sequence ID" value="WSE32552.1"/>
    <property type="molecule type" value="Genomic_DNA"/>
</dbReference>
<dbReference type="Pfam" id="PF00171">
    <property type="entry name" value="Aldedh"/>
    <property type="match status" value="1"/>
</dbReference>
<dbReference type="Proteomes" id="UP001330812">
    <property type="component" value="Chromosome"/>
</dbReference>
<dbReference type="PROSITE" id="PS00687">
    <property type="entry name" value="ALDEHYDE_DEHYDR_GLU"/>
    <property type="match status" value="1"/>
</dbReference>
<evidence type="ECO:0000313" key="7">
    <source>
        <dbReference type="Proteomes" id="UP001330812"/>
    </source>
</evidence>
<dbReference type="InterPro" id="IPR029510">
    <property type="entry name" value="Ald_DH_CS_GLU"/>
</dbReference>
<evidence type="ECO:0000313" key="6">
    <source>
        <dbReference type="EMBL" id="WSE32552.1"/>
    </source>
</evidence>
<dbReference type="InterPro" id="IPR016163">
    <property type="entry name" value="Ald_DH_C"/>
</dbReference>
<sequence>MTEIRLSDAAALCERAAARLPAGLVFVDGALDRGDAEEVEYTHPGDGSSLGRCRLGSPALIDTAVESAARAWRSWWASDPAARREVLLAVAAAIRAATADLGALVSLEMGMPVKTAIAAAAQAAEWFSFYAGLTDKLTGDSPRVGPPGRVLDYVERVPHGVVGAIIPWNGPVMAAALKVAPALAAGNAVVLKPSELAPFSTVELARIACRAGLPAGLLNVVGSGAAGGARLAQHPEVGLVSFTGGNTAGAAVATAAAARNARAVLELGGKSASLVFDDADIARTARLSLLLGAVQNSGQGCFLPTRVLVQRGVYDEFLAAMAAAAGGIRIGDPFAADTQMGPVVNAAAKARITGVVAAASGRLVTGGGTPAGLSDGSYLEPTVLADVAPDSALAQEEVFGPVVAVLPFADEDEAVELANGTRYGLAGYVWTENLRRAHRIASRLEAGNITVNGMSALPPALAFNGWKASGLGVEGGQAGLAEFQRTKNVYVQL</sequence>
<organism evidence="6 7">
    <name type="scientific">Amycolatopsis rhabdoformis</name>
    <dbReference type="NCBI Taxonomy" id="1448059"/>
    <lineage>
        <taxon>Bacteria</taxon>
        <taxon>Bacillati</taxon>
        <taxon>Actinomycetota</taxon>
        <taxon>Actinomycetes</taxon>
        <taxon>Pseudonocardiales</taxon>
        <taxon>Pseudonocardiaceae</taxon>
        <taxon>Amycolatopsis</taxon>
    </lineage>
</organism>
<comment type="similarity">
    <text evidence="1 4">Belongs to the aldehyde dehydrogenase family.</text>
</comment>
<reference evidence="6 7" key="1">
    <citation type="journal article" date="2015" name="Int. J. Syst. Evol. Microbiol.">
        <title>Amycolatopsis rhabdoformis sp. nov., an actinomycete isolated from a tropical forest soil.</title>
        <authorList>
            <person name="Souza W.R."/>
            <person name="Silva R.E."/>
            <person name="Goodfellow M."/>
            <person name="Busarakam K."/>
            <person name="Figueiro F.S."/>
            <person name="Ferreira D."/>
            <person name="Rodrigues-Filho E."/>
            <person name="Moraes L.A.B."/>
            <person name="Zucchi T.D."/>
        </authorList>
    </citation>
    <scope>NUCLEOTIDE SEQUENCE [LARGE SCALE GENOMIC DNA]</scope>
    <source>
        <strain evidence="6 7">NCIMB 14900</strain>
    </source>
</reference>
<evidence type="ECO:0000256" key="3">
    <source>
        <dbReference type="PROSITE-ProRule" id="PRU10007"/>
    </source>
</evidence>
<feature type="active site" evidence="3">
    <location>
        <position position="266"/>
    </location>
</feature>
<gene>
    <name evidence="6" type="ORF">VSH64_10590</name>
</gene>
<protein>
    <submittedName>
        <fullName evidence="6">Aldehyde dehydrogenase family protein</fullName>
        <ecNumber evidence="6">1.2.1.-</ecNumber>
    </submittedName>
</protein>
<evidence type="ECO:0000256" key="1">
    <source>
        <dbReference type="ARBA" id="ARBA00009986"/>
    </source>
</evidence>
<keyword evidence="2 4" id="KW-0560">Oxidoreductase</keyword>
<evidence type="ECO:0000259" key="5">
    <source>
        <dbReference type="Pfam" id="PF00171"/>
    </source>
</evidence>
<dbReference type="PANTHER" id="PTHR42804">
    <property type="entry name" value="ALDEHYDE DEHYDROGENASE"/>
    <property type="match status" value="1"/>
</dbReference>
<dbReference type="Gene3D" id="3.40.605.10">
    <property type="entry name" value="Aldehyde Dehydrogenase, Chain A, domain 1"/>
    <property type="match status" value="1"/>
</dbReference>
<dbReference type="RefSeq" id="WP_326835359.1">
    <property type="nucleotide sequence ID" value="NZ_CP142149.1"/>
</dbReference>
<dbReference type="InterPro" id="IPR016161">
    <property type="entry name" value="Ald_DH/histidinol_DH"/>
</dbReference>
<keyword evidence="7" id="KW-1185">Reference proteome</keyword>
<evidence type="ECO:0000256" key="2">
    <source>
        <dbReference type="ARBA" id="ARBA00023002"/>
    </source>
</evidence>
<dbReference type="EC" id="1.2.1.-" evidence="6"/>
<dbReference type="PANTHER" id="PTHR42804:SF1">
    <property type="entry name" value="ALDEHYDE DEHYDROGENASE-RELATED"/>
    <property type="match status" value="1"/>
</dbReference>
<dbReference type="SUPFAM" id="SSF53720">
    <property type="entry name" value="ALDH-like"/>
    <property type="match status" value="1"/>
</dbReference>
<dbReference type="Gene3D" id="3.40.309.10">
    <property type="entry name" value="Aldehyde Dehydrogenase, Chain A, domain 2"/>
    <property type="match status" value="1"/>
</dbReference>
<proteinExistence type="inferred from homology"/>
<dbReference type="InterPro" id="IPR015590">
    <property type="entry name" value="Aldehyde_DH_dom"/>
</dbReference>
<dbReference type="InterPro" id="IPR016162">
    <property type="entry name" value="Ald_DH_N"/>
</dbReference>
<accession>A0ABZ1IF48</accession>
<name>A0ABZ1IF48_9PSEU</name>
<feature type="domain" description="Aldehyde dehydrogenase" evidence="5">
    <location>
        <begin position="35"/>
        <end position="489"/>
    </location>
</feature>
<dbReference type="GO" id="GO:0016491">
    <property type="term" value="F:oxidoreductase activity"/>
    <property type="evidence" value="ECO:0007669"/>
    <property type="project" value="UniProtKB-KW"/>
</dbReference>